<sequence>MFVAAERCRSGYPHRQRPYKAAQGRRPGRAPTLTVEMHSGSSPFQGGISTPWRTPRSIGHSPSPWKYTVLRVFSGVRYPHLGEPFGQSRDDTHLRNAQRFESLPGQDIHTLANASFDPAIARAFETRSTSGPDQGRIFTPRRVAQPIPRSHSPRNTRRFASVQTQNIHTAASASAASSITLTLEIHSASSPFGGRISTPQRTPRSIRRAYRSSPSTARRVACGDRILHRNGLPIHIDARQSPLSSTVFRVLPGVGCPQQRRCIRPLSTILTDAIHRVSRRSGHDRYAARARNLAADRAPHPVAPTPLNVRRQSSVASPPASFDSYPAGRRARFPSIRSRR</sequence>
<gene>
    <name evidence="2" type="ORF">BLA17378_07011</name>
</gene>
<accession>A0ABY6Y2V8</accession>
<evidence type="ECO:0000313" key="3">
    <source>
        <dbReference type="Proteomes" id="UP000494120"/>
    </source>
</evidence>
<keyword evidence="3" id="KW-1185">Reference proteome</keyword>
<proteinExistence type="predicted"/>
<comment type="caution">
    <text evidence="2">The sequence shown here is derived from an EMBL/GenBank/DDBJ whole genome shotgun (WGS) entry which is preliminary data.</text>
</comment>
<evidence type="ECO:0000256" key="1">
    <source>
        <dbReference type="SAM" id="MobiDB-lite"/>
    </source>
</evidence>
<protein>
    <submittedName>
        <fullName evidence="2">Uncharacterized protein</fullName>
    </submittedName>
</protein>
<dbReference type="EMBL" id="CABVQG010000037">
    <property type="protein sequence ID" value="VWD26677.1"/>
    <property type="molecule type" value="Genomic_DNA"/>
</dbReference>
<evidence type="ECO:0000313" key="2">
    <source>
        <dbReference type="EMBL" id="VWD26677.1"/>
    </source>
</evidence>
<feature type="compositionally biased region" description="Basic residues" evidence="1">
    <location>
        <begin position="329"/>
        <end position="340"/>
    </location>
</feature>
<name>A0ABY6Y2V8_9BURK</name>
<dbReference type="Proteomes" id="UP000494120">
    <property type="component" value="Unassembled WGS sequence"/>
</dbReference>
<feature type="region of interest" description="Disordered" evidence="1">
    <location>
        <begin position="292"/>
        <end position="340"/>
    </location>
</feature>
<feature type="region of interest" description="Disordered" evidence="1">
    <location>
        <begin position="1"/>
        <end position="50"/>
    </location>
</feature>
<feature type="compositionally biased region" description="Polar residues" evidence="1">
    <location>
        <begin position="39"/>
        <end position="50"/>
    </location>
</feature>
<organism evidence="2 3">
    <name type="scientific">Burkholderia aenigmatica</name>
    <dbReference type="NCBI Taxonomy" id="2015348"/>
    <lineage>
        <taxon>Bacteria</taxon>
        <taxon>Pseudomonadati</taxon>
        <taxon>Pseudomonadota</taxon>
        <taxon>Betaproteobacteria</taxon>
        <taxon>Burkholderiales</taxon>
        <taxon>Burkholderiaceae</taxon>
        <taxon>Burkholderia</taxon>
        <taxon>Burkholderia cepacia complex</taxon>
    </lineage>
</organism>
<reference evidence="2 3" key="1">
    <citation type="submission" date="2019-09" db="EMBL/GenBank/DDBJ databases">
        <authorList>
            <person name="Depoorter E."/>
        </authorList>
    </citation>
    <scope>NUCLEOTIDE SEQUENCE [LARGE SCALE GENOMIC DNA]</scope>
    <source>
        <strain evidence="2 3">R-17378</strain>
    </source>
</reference>